<evidence type="ECO:0000256" key="2">
    <source>
        <dbReference type="ARBA" id="ARBA00034301"/>
    </source>
</evidence>
<keyword evidence="5" id="KW-0378">Hydrolase</keyword>
<dbReference type="EMBL" id="QXQB01000003">
    <property type="protein sequence ID" value="RJX38764.1"/>
    <property type="molecule type" value="Genomic_DNA"/>
</dbReference>
<keyword evidence="6" id="KW-1185">Reference proteome</keyword>
<feature type="domain" description="Metallo-beta-lactamase" evidence="4">
    <location>
        <begin position="42"/>
        <end position="252"/>
    </location>
</feature>
<dbReference type="CDD" id="cd07721">
    <property type="entry name" value="yflN-like_MBL-fold"/>
    <property type="match status" value="1"/>
</dbReference>
<dbReference type="PANTHER" id="PTHR42951:SF17">
    <property type="entry name" value="METALLO-BETA-LACTAMASE DOMAIN-CONTAINING PROTEIN"/>
    <property type="match status" value="1"/>
</dbReference>
<protein>
    <submittedName>
        <fullName evidence="5">MBL fold metallo-hydrolase</fullName>
    </submittedName>
</protein>
<dbReference type="OrthoDB" id="9802248at2"/>
<proteinExistence type="predicted"/>
<dbReference type="SUPFAM" id="SSF56281">
    <property type="entry name" value="Metallo-hydrolase/oxidoreductase"/>
    <property type="match status" value="1"/>
</dbReference>
<comment type="catalytic activity">
    <reaction evidence="3">
        <text>3',5'-cyclic UMP + H2O = UMP + H(+)</text>
        <dbReference type="Rhea" id="RHEA:70575"/>
        <dbReference type="ChEBI" id="CHEBI:15377"/>
        <dbReference type="ChEBI" id="CHEBI:15378"/>
        <dbReference type="ChEBI" id="CHEBI:57865"/>
        <dbReference type="ChEBI" id="CHEBI:184387"/>
    </reaction>
    <physiologicalReaction direction="left-to-right" evidence="3">
        <dbReference type="Rhea" id="RHEA:70576"/>
    </physiologicalReaction>
</comment>
<dbReference type="PANTHER" id="PTHR42951">
    <property type="entry name" value="METALLO-BETA-LACTAMASE DOMAIN-CONTAINING"/>
    <property type="match status" value="1"/>
</dbReference>
<reference evidence="5 6" key="1">
    <citation type="submission" date="2018-09" db="EMBL/GenBank/DDBJ databases">
        <title>Paenibacillus aracenensis nov. sp. isolated from a cave in southern Spain.</title>
        <authorList>
            <person name="Jurado V."/>
            <person name="Gutierrez-Patricio S."/>
            <person name="Gonzalez-Pimentel J.L."/>
            <person name="Miller A.Z."/>
            <person name="Laiz L."/>
            <person name="Saiz-Jimenez C."/>
        </authorList>
    </citation>
    <scope>NUCLEOTIDE SEQUENCE [LARGE SCALE GENOMIC DNA]</scope>
    <source>
        <strain evidence="5 6">JCM 19203</strain>
    </source>
</reference>
<dbReference type="InterPro" id="IPR050855">
    <property type="entry name" value="NDM-1-like"/>
</dbReference>
<gene>
    <name evidence="5" type="ORF">D3P09_14605</name>
</gene>
<dbReference type="InterPro" id="IPR036866">
    <property type="entry name" value="RibonucZ/Hydroxyglut_hydro"/>
</dbReference>
<evidence type="ECO:0000313" key="5">
    <source>
        <dbReference type="EMBL" id="RJX38764.1"/>
    </source>
</evidence>
<dbReference type="Pfam" id="PF00753">
    <property type="entry name" value="Lactamase_B"/>
    <property type="match status" value="1"/>
</dbReference>
<dbReference type="AlphaFoldDB" id="A0A3A6PY78"/>
<dbReference type="GO" id="GO:0016787">
    <property type="term" value="F:hydrolase activity"/>
    <property type="evidence" value="ECO:0007669"/>
    <property type="project" value="UniProtKB-KW"/>
</dbReference>
<accession>A0A3A6PY78</accession>
<organism evidence="5 6">
    <name type="scientific">Paenibacillus pinisoli</name>
    <dbReference type="NCBI Taxonomy" id="1276110"/>
    <lineage>
        <taxon>Bacteria</taxon>
        <taxon>Bacillati</taxon>
        <taxon>Bacillota</taxon>
        <taxon>Bacilli</taxon>
        <taxon>Bacillales</taxon>
        <taxon>Paenibacillaceae</taxon>
        <taxon>Paenibacillus</taxon>
    </lineage>
</organism>
<name>A0A3A6PY78_9BACL</name>
<comment type="catalytic activity">
    <reaction evidence="1">
        <text>3',5'-cyclic CMP + H2O = CMP + H(+)</text>
        <dbReference type="Rhea" id="RHEA:72675"/>
        <dbReference type="ChEBI" id="CHEBI:15377"/>
        <dbReference type="ChEBI" id="CHEBI:15378"/>
        <dbReference type="ChEBI" id="CHEBI:58003"/>
        <dbReference type="ChEBI" id="CHEBI:60377"/>
    </reaction>
    <physiologicalReaction direction="left-to-right" evidence="1">
        <dbReference type="Rhea" id="RHEA:72676"/>
    </physiologicalReaction>
</comment>
<dbReference type="RefSeq" id="WP_120111369.1">
    <property type="nucleotide sequence ID" value="NZ_QXQB01000003.1"/>
</dbReference>
<evidence type="ECO:0000256" key="1">
    <source>
        <dbReference type="ARBA" id="ARBA00034221"/>
    </source>
</evidence>
<sequence>MEEKQHDHLSYGSDYHYLPVTSLESGDIHEVASDVAGYTVQIVNICFVGMPGQEGWVLVDAGMPGSADAIIEAAERRFGSGKKPAAIVLTHGHFDHVGAIVELIRHWNVPVYAHLAEMPYLTGQESYPEPDPSVDSGLVAKMSPLFPVRPIQLGEYIHTLPEDGSIPYLPHWKWLHTPGHTGGHISLFRERDRVLIAGDAFVTVKQESLYKVFTQEREMNGPPKYLTTDWEAARQSVRKLEALKPRAVITGHGMPMQDEELEKQLATLAEHFNEMAMPH</sequence>
<evidence type="ECO:0000259" key="4">
    <source>
        <dbReference type="SMART" id="SM00849"/>
    </source>
</evidence>
<dbReference type="InterPro" id="IPR001279">
    <property type="entry name" value="Metallo-B-lactamas"/>
</dbReference>
<comment type="function">
    <text evidence="2">Counteracts the endogenous Pycsar antiviral defense system. Phosphodiesterase that enables metal-dependent hydrolysis of host cyclic nucleotide Pycsar defense signals such as cCMP and cUMP.</text>
</comment>
<evidence type="ECO:0000313" key="6">
    <source>
        <dbReference type="Proteomes" id="UP000267798"/>
    </source>
</evidence>
<dbReference type="Proteomes" id="UP000267798">
    <property type="component" value="Unassembled WGS sequence"/>
</dbReference>
<comment type="caution">
    <text evidence="5">The sequence shown here is derived from an EMBL/GenBank/DDBJ whole genome shotgun (WGS) entry which is preliminary data.</text>
</comment>
<evidence type="ECO:0000256" key="3">
    <source>
        <dbReference type="ARBA" id="ARBA00048505"/>
    </source>
</evidence>
<dbReference type="Gene3D" id="3.60.15.10">
    <property type="entry name" value="Ribonuclease Z/Hydroxyacylglutathione hydrolase-like"/>
    <property type="match status" value="1"/>
</dbReference>
<dbReference type="SMART" id="SM00849">
    <property type="entry name" value="Lactamase_B"/>
    <property type="match status" value="1"/>
</dbReference>